<dbReference type="EMBL" id="UPPP01000055">
    <property type="protein sequence ID" value="VBB05331.1"/>
    <property type="molecule type" value="Genomic_DNA"/>
</dbReference>
<reference evidence="4 5" key="1">
    <citation type="submission" date="2018-06" db="EMBL/GenBank/DDBJ databases">
        <authorList>
            <person name="Strepis N."/>
        </authorList>
    </citation>
    <scope>NUCLEOTIDE SEQUENCE [LARGE SCALE GENOMIC DNA]</scope>
    <source>
        <strain evidence="4">LUCI</strain>
    </source>
</reference>
<evidence type="ECO:0000313" key="4">
    <source>
        <dbReference type="EMBL" id="VBB05331.1"/>
    </source>
</evidence>
<dbReference type="Gene3D" id="3.40.50.360">
    <property type="match status" value="1"/>
</dbReference>
<dbReference type="InterPro" id="IPR051796">
    <property type="entry name" value="ISF_SsuE-like"/>
</dbReference>
<accession>A0A498R1T0</accession>
<evidence type="ECO:0000313" key="5">
    <source>
        <dbReference type="Proteomes" id="UP000277811"/>
    </source>
</evidence>
<evidence type="ECO:0000256" key="2">
    <source>
        <dbReference type="ARBA" id="ARBA00022643"/>
    </source>
</evidence>
<evidence type="ECO:0000256" key="1">
    <source>
        <dbReference type="ARBA" id="ARBA00022630"/>
    </source>
</evidence>
<dbReference type="Pfam" id="PF03358">
    <property type="entry name" value="FMN_red"/>
    <property type="match status" value="1"/>
</dbReference>
<sequence>MKVIAILGSPRKEGNSAVLAQEALKGAASAGAETGIFFANELNIKGCQACYACKKSGKCAIQDDMTGLYDAITKADAILFASPIYMWGMTAQLKLIIDRLYAYFNLDHSSRLPKNKKVGLIFTQGNPDQSSFQPYMEQVAKLLQFLGFGETRTLHGYGWREIDCAKRDQSMLKSAFDLGCQLAKS</sequence>
<name>A0A498R1T0_9FIRM</name>
<dbReference type="OrthoDB" id="6398207at2"/>
<dbReference type="Proteomes" id="UP000277811">
    <property type="component" value="Unassembled WGS sequence"/>
</dbReference>
<dbReference type="InterPro" id="IPR029039">
    <property type="entry name" value="Flavoprotein-like_sf"/>
</dbReference>
<dbReference type="RefSeq" id="WP_122626327.1">
    <property type="nucleotide sequence ID" value="NZ_UPPP01000055.1"/>
</dbReference>
<keyword evidence="1" id="KW-0285">Flavoprotein</keyword>
<dbReference type="GO" id="GO:0016491">
    <property type="term" value="F:oxidoreductase activity"/>
    <property type="evidence" value="ECO:0007669"/>
    <property type="project" value="InterPro"/>
</dbReference>
<dbReference type="AlphaFoldDB" id="A0A498R1T0"/>
<organism evidence="4 5">
    <name type="scientific">Lucifera butyrica</name>
    <dbReference type="NCBI Taxonomy" id="1351585"/>
    <lineage>
        <taxon>Bacteria</taxon>
        <taxon>Bacillati</taxon>
        <taxon>Bacillota</taxon>
        <taxon>Negativicutes</taxon>
        <taxon>Veillonellales</taxon>
        <taxon>Veillonellaceae</taxon>
        <taxon>Lucifera</taxon>
    </lineage>
</organism>
<evidence type="ECO:0000259" key="3">
    <source>
        <dbReference type="Pfam" id="PF03358"/>
    </source>
</evidence>
<protein>
    <submittedName>
        <fullName evidence="4">Nadph-dependent fmn reductase</fullName>
    </submittedName>
</protein>
<feature type="domain" description="NADPH-dependent FMN reductase-like" evidence="3">
    <location>
        <begin position="1"/>
        <end position="127"/>
    </location>
</feature>
<gene>
    <name evidence="4" type="ORF">LUCI_0538</name>
</gene>
<dbReference type="PANTHER" id="PTHR43278">
    <property type="entry name" value="NAD(P)H-DEPENDENT FMN-CONTAINING OXIDOREDUCTASE YWQN-RELATED"/>
    <property type="match status" value="1"/>
</dbReference>
<dbReference type="PANTHER" id="PTHR43278:SF2">
    <property type="entry name" value="IRON-SULFUR FLAVOPROTEIN"/>
    <property type="match status" value="1"/>
</dbReference>
<keyword evidence="2" id="KW-0288">FMN</keyword>
<dbReference type="InterPro" id="IPR005025">
    <property type="entry name" value="FMN_Rdtase-like_dom"/>
</dbReference>
<dbReference type="SUPFAM" id="SSF52218">
    <property type="entry name" value="Flavoproteins"/>
    <property type="match status" value="1"/>
</dbReference>
<keyword evidence="5" id="KW-1185">Reference proteome</keyword>
<proteinExistence type="predicted"/>